<feature type="binding site" evidence="20">
    <location>
        <position position="817"/>
    </location>
    <ligand>
        <name>Mo-molybdopterin</name>
        <dbReference type="ChEBI" id="CHEBI:71302"/>
    </ligand>
    <ligandPart>
        <name>Mo</name>
        <dbReference type="ChEBI" id="CHEBI:28685"/>
    </ligandPart>
</feature>
<comment type="similarity">
    <text evidence="3">Belongs to the xanthine dehydrogenase family.</text>
</comment>
<dbReference type="InterPro" id="IPR002346">
    <property type="entry name" value="Mopterin_DH_FAD-bd"/>
</dbReference>
<evidence type="ECO:0000256" key="18">
    <source>
        <dbReference type="PIRSR" id="PIRSR000127-1"/>
    </source>
</evidence>
<dbReference type="InterPro" id="IPR037165">
    <property type="entry name" value="AldOxase/xan_DH_Mopterin-bd_sf"/>
</dbReference>
<evidence type="ECO:0000256" key="2">
    <source>
        <dbReference type="ARBA" id="ARBA00004275"/>
    </source>
</evidence>
<dbReference type="Pfam" id="PF00941">
    <property type="entry name" value="FAD_binding_5"/>
    <property type="match status" value="1"/>
</dbReference>
<dbReference type="GO" id="GO:0004854">
    <property type="term" value="F:xanthine dehydrogenase activity"/>
    <property type="evidence" value="ECO:0007669"/>
    <property type="project" value="UniProtKB-EC"/>
</dbReference>
<dbReference type="Pfam" id="PF20256">
    <property type="entry name" value="MoCoBD_2"/>
    <property type="match status" value="1"/>
</dbReference>
<dbReference type="Gene3D" id="3.90.1170.50">
    <property type="entry name" value="Aldehyde oxidase/xanthine dehydrogenase, a/b hammerhead"/>
    <property type="match status" value="1"/>
</dbReference>
<comment type="catalytic activity">
    <reaction evidence="16">
        <text>xanthine + NAD(+) + H2O = urate + NADH + H(+)</text>
        <dbReference type="Rhea" id="RHEA:16669"/>
        <dbReference type="ChEBI" id="CHEBI:15377"/>
        <dbReference type="ChEBI" id="CHEBI:15378"/>
        <dbReference type="ChEBI" id="CHEBI:17712"/>
        <dbReference type="ChEBI" id="CHEBI:17775"/>
        <dbReference type="ChEBI" id="CHEBI:57540"/>
        <dbReference type="ChEBI" id="CHEBI:57945"/>
        <dbReference type="EC" id="1.17.1.4"/>
    </reaction>
</comment>
<dbReference type="Pfam" id="PF02738">
    <property type="entry name" value="MoCoBD_1"/>
    <property type="match status" value="1"/>
</dbReference>
<dbReference type="Pfam" id="PF01315">
    <property type="entry name" value="Ald_Xan_dh_C"/>
    <property type="match status" value="1"/>
</dbReference>
<dbReference type="GO" id="GO:0051537">
    <property type="term" value="F:2 iron, 2 sulfur cluster binding"/>
    <property type="evidence" value="ECO:0007669"/>
    <property type="project" value="UniProtKB-KW"/>
</dbReference>
<feature type="binding site" evidence="20">
    <location>
        <position position="931"/>
    </location>
    <ligand>
        <name>Mo-molybdopterin</name>
        <dbReference type="ChEBI" id="CHEBI:71302"/>
    </ligand>
    <ligandPart>
        <name>Mo</name>
        <dbReference type="ChEBI" id="CHEBI:28685"/>
    </ligandPart>
</feature>
<feature type="binding site" evidence="20">
    <location>
        <position position="80"/>
    </location>
    <ligand>
        <name>[2Fe-2S] cluster</name>
        <dbReference type="ChEBI" id="CHEBI:190135"/>
        <label>1</label>
    </ligand>
</feature>
<keyword evidence="14" id="KW-0576">Peroxisome</keyword>
<dbReference type="FunFam" id="3.90.1170.50:FF:000001">
    <property type="entry name" value="Aldehyde oxidase 1"/>
    <property type="match status" value="1"/>
</dbReference>
<dbReference type="FunFam" id="3.30.365.10:FF:000003">
    <property type="entry name" value="Aldehyde oxidase 1"/>
    <property type="match status" value="1"/>
</dbReference>
<comment type="catalytic activity">
    <reaction evidence="17">
        <text>hypoxanthine + NAD(+) + H2O = xanthine + NADH + H(+)</text>
        <dbReference type="Rhea" id="RHEA:24670"/>
        <dbReference type="ChEBI" id="CHEBI:15377"/>
        <dbReference type="ChEBI" id="CHEBI:15378"/>
        <dbReference type="ChEBI" id="CHEBI:17368"/>
        <dbReference type="ChEBI" id="CHEBI:17712"/>
        <dbReference type="ChEBI" id="CHEBI:57540"/>
        <dbReference type="ChEBI" id="CHEBI:57945"/>
        <dbReference type="EC" id="1.17.1.4"/>
    </reaction>
</comment>
<dbReference type="GO" id="GO:0043546">
    <property type="term" value="F:molybdopterin cofactor binding"/>
    <property type="evidence" value="ECO:0007669"/>
    <property type="project" value="InterPro"/>
</dbReference>
<feature type="binding site" evidence="19">
    <location>
        <position position="899"/>
    </location>
    <ligand>
        <name>substrate</name>
    </ligand>
</feature>
<dbReference type="EC" id="1.17.1.4" evidence="4"/>
<feature type="domain" description="2Fe-2S ferredoxin-type" evidence="21">
    <location>
        <begin position="12"/>
        <end position="98"/>
    </location>
</feature>
<gene>
    <name evidence="23" type="ORF">BGZ65_003715</name>
</gene>
<dbReference type="FunFam" id="3.30.465.10:FF:000004">
    <property type="entry name" value="Xanthine dehydrogenase/oxidase"/>
    <property type="match status" value="1"/>
</dbReference>
<dbReference type="Pfam" id="PF03450">
    <property type="entry name" value="CO_deh_flav_C"/>
    <property type="match status" value="1"/>
</dbReference>
<feature type="binding site" evidence="20">
    <location>
        <position position="119"/>
    </location>
    <ligand>
        <name>[2Fe-2S] cluster</name>
        <dbReference type="ChEBI" id="CHEBI:190135"/>
        <label>2</label>
    </ligand>
</feature>
<feature type="binding site" evidence="20">
    <location>
        <position position="1098"/>
    </location>
    <ligand>
        <name>Mo-molybdopterin</name>
        <dbReference type="ChEBI" id="CHEBI:71302"/>
    </ligand>
    <ligandPart>
        <name>Mo</name>
        <dbReference type="ChEBI" id="CHEBI:28685"/>
    </ligandPart>
</feature>
<sequence>MKVTLDLSGFSNKLHFYLNGTEITIENPDPDTTLLQYVRSVGLTGTKLGCAEGGCGACTVLVSSYDKATQHIRHLNVNGCLTPLCSVDGKHVITIEGLGTYKNPHPIQERIALCFGSQCGFCTPGIAMSLYALLRNKPTPTEEEIEDSFDGNLCRCTGYRPILDAAKSFAVPKTSQIKNGTASNGASSNGCCGNGGPNGCCKGFDRPTIPQESSTCFPSVLFKKYDPSQELIFPPRLMKKVAEPLHFQGRKTQWFRPTTLDQVLQIKATYPTAKFVGGNTRIGIDTKFKHMEYNPLVYLHDIAELQGVSITSEGITIGANISVANLQKAMEEAIDTVNEHQVPVLRAFLASLKHFANHQIRNSASVAGSVATASPTSDLNPLFIASNSTFSILSSNQTAGSPARVVPATEFFVGYRKTAINPETDILTKIHIPLTQPSEYIRAFKQTKRRDDDVAIVNAAIRVRLSQDNKVDEIVFGYGSMAAFTCQAKRTSEYLKGKTWGDKDVLEKALETLDEDLPMQISTPGGMPEYRRTLSKSFFVRFWWDVIQRQSMDITHNHGDLRLLSEEVHRHTSFGTQSDKGATQNSETGIVSKSVNMVSAMKQSTGEAIYTDDMPRIHNELYGALVLSTRAHAKVVSVDTSVALAHPGVRGYFDHRDVPGTNTWGGGILLDEFIFVIDTVYCVGQTIGIIVADTQAIAQEAARMVKVEYHDLPSLLTIDEAIAADSYIPITKKLVKGDVDAAFATCAKIFEGETRVGGQEHFYLETQSAIVNYNGEDEVEIHASTQSPNEIQLSISKLLGLRAHKVTCKVKRLGGGFGGKESRTLPMIGALSVAAFRTKRPIRCMLDRNEDMVISGQRNPFMGKWKVGLDENNMLVALDIQMYLNSGWSADLSPAVMERAMIQIDGVYNFHNVRVSGYCCRTNIPSNTSFRGFGAPQGNIITEDFMTQIAEQINVPVDKFRVMNFYKPGEMTHYNQELLDWHLPKGYMQLKEKANYETRLAAVEEFNKLSKWRKRGMSFIPTKFGVTFPILHLNQAGALIHIYHDGSVLLSHGGVEMGQGLHTKMIQVCAEELQIPVESIHTVDVSTDRVANTTSTAASASSDLNGMAIKNACDELNERLAPYRAKGLSWTEIAHQAYFDRVNLSVNGFYKAPNIGYDWKTNSGQLFFYFTMGAAISEVEVDLLTGTHTVLRSDVSMDLGRSINPRVDIGQIEGAFMQGMGMTTTEEPLWFPDGRLFTQGPGAYKIPGFKCIPQEFNISFFEDVTHDSVKTIYKSKGVGEPPLFLGSSVYFAIRDALRYARKENGHDGTFSLPIPATAEKIRMAVGDTIAESSRLASKSGERPWVLQSC</sequence>
<dbReference type="InterPro" id="IPR012675">
    <property type="entry name" value="Beta-grasp_dom_sf"/>
</dbReference>
<dbReference type="InterPro" id="IPR002888">
    <property type="entry name" value="2Fe-2S-bd"/>
</dbReference>
<comment type="cofactor">
    <cofactor evidence="1 19">
        <name>FAD</name>
        <dbReference type="ChEBI" id="CHEBI:57692"/>
    </cofactor>
</comment>
<dbReference type="InterPro" id="IPR016166">
    <property type="entry name" value="FAD-bd_PCMH"/>
</dbReference>
<feature type="binding site" evidence="19">
    <location>
        <position position="355"/>
    </location>
    <ligand>
        <name>FAD</name>
        <dbReference type="ChEBI" id="CHEBI:57692"/>
    </ligand>
</feature>
<protein>
    <recommendedName>
        <fullName evidence="4">xanthine dehydrogenase</fullName>
        <ecNumber evidence="4">1.17.1.4</ecNumber>
    </recommendedName>
</protein>
<dbReference type="InterPro" id="IPR036856">
    <property type="entry name" value="Ald_Oxase/Xan_DH_a/b_sf"/>
</dbReference>
<dbReference type="InterPro" id="IPR006058">
    <property type="entry name" value="2Fe2S_fd_BS"/>
</dbReference>
<evidence type="ECO:0000256" key="17">
    <source>
        <dbReference type="ARBA" id="ARBA00049517"/>
    </source>
</evidence>
<evidence type="ECO:0000256" key="8">
    <source>
        <dbReference type="ARBA" id="ARBA00022723"/>
    </source>
</evidence>
<dbReference type="SUPFAM" id="SSF56176">
    <property type="entry name" value="FAD-binding/transporter-associated domain-like"/>
    <property type="match status" value="1"/>
</dbReference>
<keyword evidence="10" id="KW-0560">Oxidoreductase</keyword>
<keyword evidence="12 20" id="KW-0411">Iron-sulfur</keyword>
<evidence type="ECO:0000259" key="22">
    <source>
        <dbReference type="PROSITE" id="PS51387"/>
    </source>
</evidence>
<proteinExistence type="inferred from homology"/>
<dbReference type="NCBIfam" id="TIGR02963">
    <property type="entry name" value="xanthine_xdhA"/>
    <property type="match status" value="1"/>
</dbReference>
<dbReference type="GO" id="GO:0005506">
    <property type="term" value="F:iron ion binding"/>
    <property type="evidence" value="ECO:0007669"/>
    <property type="project" value="InterPro"/>
</dbReference>
<dbReference type="PROSITE" id="PS00197">
    <property type="entry name" value="2FE2S_FER_1"/>
    <property type="match status" value="1"/>
</dbReference>
<evidence type="ECO:0000256" key="11">
    <source>
        <dbReference type="ARBA" id="ARBA00023004"/>
    </source>
</evidence>
<dbReference type="InterPro" id="IPR036683">
    <property type="entry name" value="CO_DH_flav_C_dom_sf"/>
</dbReference>
<dbReference type="SUPFAM" id="SSF54665">
    <property type="entry name" value="CO dehydrogenase molybdoprotein N-domain-like"/>
    <property type="match status" value="1"/>
</dbReference>
<dbReference type="FunFam" id="3.30.365.10:FF:000004">
    <property type="entry name" value="Xanthine dehydrogenase oxidase"/>
    <property type="match status" value="1"/>
</dbReference>
<evidence type="ECO:0000313" key="23">
    <source>
        <dbReference type="EMBL" id="KAF9981656.1"/>
    </source>
</evidence>
<dbReference type="InterPro" id="IPR016169">
    <property type="entry name" value="FAD-bd_PCMH_sub2"/>
</dbReference>
<comment type="cofactor">
    <cofactor evidence="15">
        <name>[2Fe-2S] cluster</name>
        <dbReference type="ChEBI" id="CHEBI:190135"/>
    </cofactor>
</comment>
<evidence type="ECO:0000256" key="13">
    <source>
        <dbReference type="ARBA" id="ARBA00023027"/>
    </source>
</evidence>
<evidence type="ECO:0000256" key="19">
    <source>
        <dbReference type="PIRSR" id="PIRSR000127-2"/>
    </source>
</evidence>
<evidence type="ECO:0000256" key="4">
    <source>
        <dbReference type="ARBA" id="ARBA00013123"/>
    </source>
</evidence>
<dbReference type="SUPFAM" id="SSF56003">
    <property type="entry name" value="Molybdenum cofactor-binding domain"/>
    <property type="match status" value="1"/>
</dbReference>
<feature type="binding site" evidence="19">
    <location>
        <position position="933"/>
    </location>
    <ligand>
        <name>substrate</name>
    </ligand>
</feature>
<dbReference type="SMART" id="SM01008">
    <property type="entry name" value="Ald_Xan_dh_C"/>
    <property type="match status" value="1"/>
</dbReference>
<reference evidence="23" key="1">
    <citation type="journal article" date="2020" name="Fungal Divers.">
        <title>Resolving the Mortierellaceae phylogeny through synthesis of multi-gene phylogenetics and phylogenomics.</title>
        <authorList>
            <person name="Vandepol N."/>
            <person name="Liber J."/>
            <person name="Desiro A."/>
            <person name="Na H."/>
            <person name="Kennedy M."/>
            <person name="Barry K."/>
            <person name="Grigoriev I.V."/>
            <person name="Miller A.N."/>
            <person name="O'Donnell K."/>
            <person name="Stajich J.E."/>
            <person name="Bonito G."/>
        </authorList>
    </citation>
    <scope>NUCLEOTIDE SEQUENCE</scope>
    <source>
        <strain evidence="23">MES-2147</strain>
    </source>
</reference>
<comment type="cofactor">
    <cofactor evidence="20">
        <name>Mo-molybdopterin</name>
        <dbReference type="ChEBI" id="CHEBI:71302"/>
    </cofactor>
    <text evidence="20">Binds 1 Mo-molybdopterin (Mo-MPT) cofactor per subunit.</text>
</comment>
<dbReference type="Gene3D" id="3.30.365.10">
    <property type="entry name" value="Aldehyde oxidase/xanthine dehydrogenase, molybdopterin binding domain"/>
    <property type="match status" value="4"/>
</dbReference>
<evidence type="ECO:0000256" key="12">
    <source>
        <dbReference type="ARBA" id="ARBA00023014"/>
    </source>
</evidence>
<dbReference type="InterPro" id="IPR036010">
    <property type="entry name" value="2Fe-2S_ferredoxin-like_sf"/>
</dbReference>
<dbReference type="SUPFAM" id="SSF47741">
    <property type="entry name" value="CO dehydrogenase ISP C-domain like"/>
    <property type="match status" value="1"/>
</dbReference>
<dbReference type="FunFam" id="3.30.43.10:FF:000001">
    <property type="entry name" value="Xanthine dehydrogenase/oxidase"/>
    <property type="match status" value="1"/>
</dbReference>
<dbReference type="InterPro" id="IPR016167">
    <property type="entry name" value="FAD-bd_PCMH_sub1"/>
</dbReference>
<dbReference type="PIRSF" id="PIRSF000127">
    <property type="entry name" value="Xanthine_DH"/>
    <property type="match status" value="1"/>
</dbReference>
<evidence type="ECO:0000256" key="20">
    <source>
        <dbReference type="PIRSR" id="PIRSR000127-3"/>
    </source>
</evidence>
<keyword evidence="9 19" id="KW-0274">FAD</keyword>
<evidence type="ECO:0000313" key="24">
    <source>
        <dbReference type="Proteomes" id="UP000749646"/>
    </source>
</evidence>
<dbReference type="GO" id="GO:0071949">
    <property type="term" value="F:FAD binding"/>
    <property type="evidence" value="ECO:0007669"/>
    <property type="project" value="InterPro"/>
</dbReference>
<comment type="caution">
    <text evidence="23">The sequence shown here is derived from an EMBL/GenBank/DDBJ whole genome shotgun (WGS) entry which is preliminary data.</text>
</comment>
<dbReference type="FunFam" id="3.30.365.10:FF:000001">
    <property type="entry name" value="Xanthine dehydrogenase oxidase"/>
    <property type="match status" value="1"/>
</dbReference>
<evidence type="ECO:0000256" key="1">
    <source>
        <dbReference type="ARBA" id="ARBA00001974"/>
    </source>
</evidence>
<evidence type="ECO:0000256" key="10">
    <source>
        <dbReference type="ARBA" id="ARBA00023002"/>
    </source>
</evidence>
<dbReference type="PROSITE" id="PS00559">
    <property type="entry name" value="MOLYBDOPTERIN_EUK"/>
    <property type="match status" value="1"/>
</dbReference>
<dbReference type="InterPro" id="IPR008274">
    <property type="entry name" value="AldOxase/xan_DH_MoCoBD1"/>
</dbReference>
<dbReference type="SUPFAM" id="SSF54292">
    <property type="entry name" value="2Fe-2S ferredoxin-like"/>
    <property type="match status" value="1"/>
</dbReference>
<feature type="binding site" evidence="19">
    <location>
        <position position="445"/>
    </location>
    <ligand>
        <name>FAD</name>
        <dbReference type="ChEBI" id="CHEBI:57692"/>
    </ligand>
</feature>
<evidence type="ECO:0000256" key="5">
    <source>
        <dbReference type="ARBA" id="ARBA00022505"/>
    </source>
</evidence>
<evidence type="ECO:0000256" key="3">
    <source>
        <dbReference type="ARBA" id="ARBA00006849"/>
    </source>
</evidence>
<evidence type="ECO:0000256" key="6">
    <source>
        <dbReference type="ARBA" id="ARBA00022630"/>
    </source>
</evidence>
<dbReference type="Proteomes" id="UP000749646">
    <property type="component" value="Unassembled WGS sequence"/>
</dbReference>
<dbReference type="InterPro" id="IPR022407">
    <property type="entry name" value="OxRdtase_Mopterin_BS"/>
</dbReference>
<feature type="binding site" evidence="19">
    <location>
        <position position="378"/>
    </location>
    <ligand>
        <name>FAD</name>
        <dbReference type="ChEBI" id="CHEBI:57692"/>
    </ligand>
</feature>
<keyword evidence="13" id="KW-0520">NAD</keyword>
<organism evidence="23 24">
    <name type="scientific">Modicella reniformis</name>
    <dbReference type="NCBI Taxonomy" id="1440133"/>
    <lineage>
        <taxon>Eukaryota</taxon>
        <taxon>Fungi</taxon>
        <taxon>Fungi incertae sedis</taxon>
        <taxon>Mucoromycota</taxon>
        <taxon>Mortierellomycotina</taxon>
        <taxon>Mortierellomycetes</taxon>
        <taxon>Mortierellales</taxon>
        <taxon>Mortierellaceae</taxon>
        <taxon>Modicella</taxon>
    </lineage>
</organism>
<dbReference type="EMBL" id="JAAAHW010003674">
    <property type="protein sequence ID" value="KAF9981656.1"/>
    <property type="molecule type" value="Genomic_DNA"/>
</dbReference>
<feature type="binding site" evidence="20">
    <location>
        <position position="786"/>
    </location>
    <ligand>
        <name>Mo-molybdopterin</name>
        <dbReference type="ChEBI" id="CHEBI:71302"/>
    </ligand>
    <ligandPart>
        <name>Mo</name>
        <dbReference type="ChEBI" id="CHEBI:28685"/>
    </ligandPart>
</feature>
<feature type="domain" description="FAD-binding PCMH-type" evidence="22">
    <location>
        <begin position="247"/>
        <end position="437"/>
    </location>
</feature>
<feature type="binding site" evidence="20">
    <location>
        <position position="156"/>
    </location>
    <ligand>
        <name>[2Fe-2S] cluster</name>
        <dbReference type="ChEBI" id="CHEBI:190135"/>
        <label>2</label>
    </ligand>
</feature>
<dbReference type="Gene3D" id="3.10.20.30">
    <property type="match status" value="1"/>
</dbReference>
<dbReference type="InterPro" id="IPR000674">
    <property type="entry name" value="Ald_Oxase/Xan_DH_a/b"/>
</dbReference>
<feature type="binding site" evidence="20">
    <location>
        <position position="50"/>
    </location>
    <ligand>
        <name>[2Fe-2S] cluster</name>
        <dbReference type="ChEBI" id="CHEBI:190135"/>
        <label>1</label>
    </ligand>
</feature>
<evidence type="ECO:0000256" key="14">
    <source>
        <dbReference type="ARBA" id="ARBA00023140"/>
    </source>
</evidence>
<dbReference type="Gene3D" id="3.30.43.10">
    <property type="entry name" value="Uridine Diphospho-n-acetylenolpyruvylglucosamine Reductase, domain 2"/>
    <property type="match status" value="1"/>
</dbReference>
<keyword evidence="8 20" id="KW-0479">Metal-binding</keyword>
<feature type="binding site" evidence="20">
    <location>
        <position position="154"/>
    </location>
    <ligand>
        <name>[2Fe-2S] cluster</name>
        <dbReference type="ChEBI" id="CHEBI:190135"/>
        <label>2</label>
    </ligand>
</feature>
<dbReference type="GO" id="GO:0005777">
    <property type="term" value="C:peroxisome"/>
    <property type="evidence" value="ECO:0007669"/>
    <property type="project" value="UniProtKB-SubCell"/>
</dbReference>
<dbReference type="Gene3D" id="3.30.390.50">
    <property type="entry name" value="CO dehydrogenase flavoprotein, C-terminal domain"/>
    <property type="match status" value="1"/>
</dbReference>
<dbReference type="InterPro" id="IPR016208">
    <property type="entry name" value="Ald_Oxase/xanthine_DH-like"/>
</dbReference>
<dbReference type="SUPFAM" id="SSF55447">
    <property type="entry name" value="CO dehydrogenase flavoprotein C-terminal domain-like"/>
    <property type="match status" value="1"/>
</dbReference>
<feature type="active site" description="Proton acceptor" evidence="18">
    <location>
        <position position="1280"/>
    </location>
</feature>
<evidence type="ECO:0000259" key="21">
    <source>
        <dbReference type="PROSITE" id="PS51085"/>
    </source>
</evidence>
<feature type="binding site" evidence="20">
    <location>
        <position position="122"/>
    </location>
    <ligand>
        <name>[2Fe-2S] cluster</name>
        <dbReference type="ChEBI" id="CHEBI:190135"/>
        <label>2</label>
    </ligand>
</feature>
<dbReference type="PROSITE" id="PS51085">
    <property type="entry name" value="2FE2S_FER_2"/>
    <property type="match status" value="1"/>
</dbReference>
<evidence type="ECO:0000256" key="16">
    <source>
        <dbReference type="ARBA" id="ARBA00049017"/>
    </source>
</evidence>
<keyword evidence="24" id="KW-1185">Reference proteome</keyword>
<dbReference type="InterPro" id="IPR036884">
    <property type="entry name" value="2Fe-2S-bd_dom_sf"/>
</dbReference>
<feature type="binding site" evidence="20">
    <location>
        <position position="58"/>
    </location>
    <ligand>
        <name>[2Fe-2S] cluster</name>
        <dbReference type="ChEBI" id="CHEBI:190135"/>
        <label>1</label>
    </ligand>
</feature>
<accession>A0A9P6M969</accession>
<keyword evidence="11 20" id="KW-0408">Iron</keyword>
<keyword evidence="6" id="KW-0285">Flavoprotein</keyword>
<dbReference type="PANTHER" id="PTHR45444">
    <property type="entry name" value="XANTHINE DEHYDROGENASE"/>
    <property type="match status" value="1"/>
</dbReference>
<evidence type="ECO:0000256" key="7">
    <source>
        <dbReference type="ARBA" id="ARBA00022714"/>
    </source>
</evidence>
<dbReference type="OrthoDB" id="8300278at2759"/>
<feature type="binding site" evidence="19">
    <location>
        <position position="821"/>
    </location>
    <ligand>
        <name>substrate</name>
    </ligand>
</feature>
<dbReference type="Pfam" id="PF00111">
    <property type="entry name" value="Fer2"/>
    <property type="match status" value="1"/>
</dbReference>
<keyword evidence="7 20" id="KW-0001">2Fe-2S</keyword>
<dbReference type="InterPro" id="IPR014307">
    <property type="entry name" value="Xanthine_DH_ssu"/>
</dbReference>
<dbReference type="FunFam" id="3.10.20.30:FF:000015">
    <property type="entry name" value="Aldehyde oxidase 1"/>
    <property type="match status" value="1"/>
</dbReference>
<dbReference type="InterPro" id="IPR005107">
    <property type="entry name" value="CO_DH_flav_C"/>
</dbReference>
<dbReference type="InterPro" id="IPR036318">
    <property type="entry name" value="FAD-bd_PCMH-like_sf"/>
</dbReference>
<evidence type="ECO:0000256" key="9">
    <source>
        <dbReference type="ARBA" id="ARBA00022827"/>
    </source>
</evidence>
<evidence type="ECO:0000256" key="15">
    <source>
        <dbReference type="ARBA" id="ARBA00034078"/>
    </source>
</evidence>
<dbReference type="Gene3D" id="3.30.465.10">
    <property type="match status" value="1"/>
</dbReference>
<dbReference type="InterPro" id="IPR001041">
    <property type="entry name" value="2Fe-2S_ferredoxin-type"/>
</dbReference>
<dbReference type="PANTHER" id="PTHR45444:SF3">
    <property type="entry name" value="XANTHINE DEHYDROGENASE"/>
    <property type="match status" value="1"/>
</dbReference>
<dbReference type="Gene3D" id="1.10.150.120">
    <property type="entry name" value="[2Fe-2S]-binding domain"/>
    <property type="match status" value="1"/>
</dbReference>
<dbReference type="InterPro" id="IPR046867">
    <property type="entry name" value="AldOxase/xan_DH_MoCoBD2"/>
</dbReference>
<keyword evidence="5 20" id="KW-0500">Molybdenum</keyword>
<dbReference type="PROSITE" id="PS51387">
    <property type="entry name" value="FAD_PCMH"/>
    <property type="match status" value="1"/>
</dbReference>
<feature type="binding site" evidence="19">
    <location>
        <position position="427"/>
    </location>
    <ligand>
        <name>FAD</name>
        <dbReference type="ChEBI" id="CHEBI:57692"/>
    </ligand>
</feature>
<dbReference type="SMART" id="SM01092">
    <property type="entry name" value="CO_deh_flav_C"/>
    <property type="match status" value="1"/>
</dbReference>
<name>A0A9P6M969_9FUNG</name>
<comment type="subcellular location">
    <subcellularLocation>
        <location evidence="2">Peroxisome</location>
    </subcellularLocation>
</comment>
<comment type="cofactor">
    <cofactor evidence="20">
        <name>[2Fe-2S] cluster</name>
        <dbReference type="ChEBI" id="CHEBI:190135"/>
    </cofactor>
    <text evidence="20">Binds 2 [2Fe-2S] clusters.</text>
</comment>
<dbReference type="CDD" id="cd00207">
    <property type="entry name" value="fer2"/>
    <property type="match status" value="1"/>
</dbReference>
<feature type="binding site" evidence="20">
    <location>
        <position position="55"/>
    </location>
    <ligand>
        <name>[2Fe-2S] cluster</name>
        <dbReference type="ChEBI" id="CHEBI:190135"/>
        <label>1</label>
    </ligand>
</feature>
<dbReference type="Pfam" id="PF01799">
    <property type="entry name" value="Fer2_2"/>
    <property type="match status" value="1"/>
</dbReference>